<dbReference type="Proteomes" id="UP000729701">
    <property type="component" value="Unassembled WGS sequence"/>
</dbReference>
<organism evidence="2 3">
    <name type="scientific">Cyanomargarita calcarea GSE-NOS-MK-12-04C</name>
    <dbReference type="NCBI Taxonomy" id="2839659"/>
    <lineage>
        <taxon>Bacteria</taxon>
        <taxon>Bacillati</taxon>
        <taxon>Cyanobacteriota</taxon>
        <taxon>Cyanophyceae</taxon>
        <taxon>Nostocales</taxon>
        <taxon>Cyanomargaritaceae</taxon>
        <taxon>Cyanomargarita</taxon>
    </lineage>
</organism>
<evidence type="ECO:0000313" key="3">
    <source>
        <dbReference type="Proteomes" id="UP000729701"/>
    </source>
</evidence>
<feature type="chain" id="PRO_5037100188" description="Histidine kinase" evidence="1">
    <location>
        <begin position="32"/>
        <end position="178"/>
    </location>
</feature>
<evidence type="ECO:0000256" key="1">
    <source>
        <dbReference type="SAM" id="SignalP"/>
    </source>
</evidence>
<evidence type="ECO:0000313" key="2">
    <source>
        <dbReference type="EMBL" id="MBW4669251.1"/>
    </source>
</evidence>
<dbReference type="AlphaFoldDB" id="A0A951UU55"/>
<sequence length="178" mass="17989">MKGFLKSFVTISALSSLVVAPILFGAGQASAETQKGTDAIYLGAGAAAGVTNGGQTGDAATFGGNLTGRVPLGKTGFSGRTQINFSDQTSAIIPHLTYDIPVAKGTNVYVGGGYQFVEKKGSPTPSGNDNGVAAVIGVEKELGRNVLIYSNATTAINGYKNSPASAVSINAGLGFRIR</sequence>
<comment type="caution">
    <text evidence="2">The sequence shown here is derived from an EMBL/GenBank/DDBJ whole genome shotgun (WGS) entry which is preliminary data.</text>
</comment>
<gene>
    <name evidence="2" type="ORF">KME60_17975</name>
</gene>
<evidence type="ECO:0008006" key="4">
    <source>
        <dbReference type="Google" id="ProtNLM"/>
    </source>
</evidence>
<name>A0A951UU55_9CYAN</name>
<dbReference type="EMBL" id="JAHHGZ010000019">
    <property type="protein sequence ID" value="MBW4669251.1"/>
    <property type="molecule type" value="Genomic_DNA"/>
</dbReference>
<keyword evidence="1" id="KW-0732">Signal</keyword>
<protein>
    <recommendedName>
        <fullName evidence="4">Histidine kinase</fullName>
    </recommendedName>
</protein>
<feature type="signal peptide" evidence="1">
    <location>
        <begin position="1"/>
        <end position="31"/>
    </location>
</feature>
<reference evidence="2" key="1">
    <citation type="submission" date="2021-05" db="EMBL/GenBank/DDBJ databases">
        <authorList>
            <person name="Pietrasiak N."/>
            <person name="Ward R."/>
            <person name="Stajich J.E."/>
            <person name="Kurbessoian T."/>
        </authorList>
    </citation>
    <scope>NUCLEOTIDE SEQUENCE</scope>
    <source>
        <strain evidence="2">GSE-NOS-MK-12-04C</strain>
    </source>
</reference>
<reference evidence="2" key="2">
    <citation type="journal article" date="2022" name="Microbiol. Resour. Announc.">
        <title>Metagenome Sequencing to Explore Phylogenomics of Terrestrial Cyanobacteria.</title>
        <authorList>
            <person name="Ward R.D."/>
            <person name="Stajich J.E."/>
            <person name="Johansen J.R."/>
            <person name="Huntemann M."/>
            <person name="Clum A."/>
            <person name="Foster B."/>
            <person name="Foster B."/>
            <person name="Roux S."/>
            <person name="Palaniappan K."/>
            <person name="Varghese N."/>
            <person name="Mukherjee S."/>
            <person name="Reddy T.B.K."/>
            <person name="Daum C."/>
            <person name="Copeland A."/>
            <person name="Chen I.A."/>
            <person name="Ivanova N.N."/>
            <person name="Kyrpides N.C."/>
            <person name="Shapiro N."/>
            <person name="Eloe-Fadrosh E.A."/>
            <person name="Pietrasiak N."/>
        </authorList>
    </citation>
    <scope>NUCLEOTIDE SEQUENCE</scope>
    <source>
        <strain evidence="2">GSE-NOS-MK-12-04C</strain>
    </source>
</reference>
<accession>A0A951UU55</accession>
<proteinExistence type="predicted"/>